<accession>A0A1G9WXW7</accession>
<dbReference type="AlphaFoldDB" id="A0A1G9WXW7"/>
<organism evidence="2 3">
    <name type="scientific">Nocardioides szechwanensis</name>
    <dbReference type="NCBI Taxonomy" id="1005944"/>
    <lineage>
        <taxon>Bacteria</taxon>
        <taxon>Bacillati</taxon>
        <taxon>Actinomycetota</taxon>
        <taxon>Actinomycetes</taxon>
        <taxon>Propionibacteriales</taxon>
        <taxon>Nocardioidaceae</taxon>
        <taxon>Nocardioides</taxon>
    </lineage>
</organism>
<feature type="transmembrane region" description="Helical" evidence="1">
    <location>
        <begin position="194"/>
        <end position="214"/>
    </location>
</feature>
<dbReference type="OrthoDB" id="9813172at2"/>
<feature type="transmembrane region" description="Helical" evidence="1">
    <location>
        <begin position="6"/>
        <end position="24"/>
    </location>
</feature>
<dbReference type="NCBIfam" id="TIGR02206">
    <property type="entry name" value="intg_mem_TP0381"/>
    <property type="match status" value="1"/>
</dbReference>
<dbReference type="RefSeq" id="WP_091022665.1">
    <property type="nucleotide sequence ID" value="NZ_BKAE01000001.1"/>
</dbReference>
<protein>
    <submittedName>
        <fullName evidence="2">Conserved hypothetical integral membrane protein TIGR02206</fullName>
    </submittedName>
</protein>
<dbReference type="Pfam" id="PF14808">
    <property type="entry name" value="TMEM164"/>
    <property type="match status" value="1"/>
</dbReference>
<keyword evidence="3" id="KW-1185">Reference proteome</keyword>
<keyword evidence="1" id="KW-0812">Transmembrane</keyword>
<proteinExistence type="predicted"/>
<dbReference type="STRING" id="1005944.SAMN05192576_1197"/>
<feature type="transmembrane region" description="Helical" evidence="1">
    <location>
        <begin position="89"/>
        <end position="108"/>
    </location>
</feature>
<feature type="transmembrane region" description="Helical" evidence="1">
    <location>
        <begin position="150"/>
        <end position="167"/>
    </location>
</feature>
<name>A0A1G9WXW7_9ACTN</name>
<keyword evidence="1" id="KW-1133">Transmembrane helix</keyword>
<dbReference type="EMBL" id="FNIC01000001">
    <property type="protein sequence ID" value="SDM89352.1"/>
    <property type="molecule type" value="Genomic_DNA"/>
</dbReference>
<feature type="transmembrane region" description="Helical" evidence="1">
    <location>
        <begin position="120"/>
        <end position="141"/>
    </location>
</feature>
<evidence type="ECO:0000313" key="3">
    <source>
        <dbReference type="Proteomes" id="UP000199004"/>
    </source>
</evidence>
<sequence>MDPYSPPHLVMLAVFVVGLPFVVWLGRCEHRTGSRWVSRSAAIAIPLVHVPTQVYDVVTRFELGVSLPFHLSDLAWVAAAVALWTHHRYAVALTYFWGLVLTTQAIVTPSLGEDFPDVRFFAYWFIHLLVVWAAVFLVWGLRLPPGWRDYRFTVATTFVWAACAYTFNEVAGTNYGYLQRKPGGGSILDLLGPWPVYVFAEIGIVIVVWALMTWPWVRLASARGGADLGGQRLR</sequence>
<dbReference type="Proteomes" id="UP000199004">
    <property type="component" value="Unassembled WGS sequence"/>
</dbReference>
<gene>
    <name evidence="2" type="ORF">SAMN05192576_1197</name>
</gene>
<evidence type="ECO:0000256" key="1">
    <source>
        <dbReference type="SAM" id="Phobius"/>
    </source>
</evidence>
<dbReference type="InterPro" id="IPR011737">
    <property type="entry name" value="CHP02206_TP0381"/>
</dbReference>
<keyword evidence="1" id="KW-0472">Membrane</keyword>
<reference evidence="2 3" key="1">
    <citation type="submission" date="2016-10" db="EMBL/GenBank/DDBJ databases">
        <authorList>
            <person name="de Groot N.N."/>
        </authorList>
    </citation>
    <scope>NUCLEOTIDE SEQUENCE [LARGE SCALE GENOMIC DNA]</scope>
    <source>
        <strain evidence="2 3">CGMCC 1.11147</strain>
    </source>
</reference>
<evidence type="ECO:0000313" key="2">
    <source>
        <dbReference type="EMBL" id="SDM89352.1"/>
    </source>
</evidence>